<evidence type="ECO:0000256" key="5">
    <source>
        <dbReference type="ARBA" id="ARBA00022777"/>
    </source>
</evidence>
<organism evidence="8">
    <name type="scientific">Davidia involucrata</name>
    <name type="common">Dove tree</name>
    <dbReference type="NCBI Taxonomy" id="16924"/>
    <lineage>
        <taxon>Eukaryota</taxon>
        <taxon>Viridiplantae</taxon>
        <taxon>Streptophyta</taxon>
        <taxon>Embryophyta</taxon>
        <taxon>Tracheophyta</taxon>
        <taxon>Spermatophyta</taxon>
        <taxon>Magnoliopsida</taxon>
        <taxon>eudicotyledons</taxon>
        <taxon>Gunneridae</taxon>
        <taxon>Pentapetalae</taxon>
        <taxon>asterids</taxon>
        <taxon>Cornales</taxon>
        <taxon>Nyssaceae</taxon>
        <taxon>Davidia</taxon>
    </lineage>
</organism>
<feature type="domain" description="PI3K/PI4K catalytic" evidence="7">
    <location>
        <begin position="160"/>
        <end position="457"/>
    </location>
</feature>
<keyword evidence="3" id="KW-0808">Transferase</keyword>
<evidence type="ECO:0000256" key="2">
    <source>
        <dbReference type="ARBA" id="ARBA00012169"/>
    </source>
</evidence>
<evidence type="ECO:0000256" key="4">
    <source>
        <dbReference type="ARBA" id="ARBA00022741"/>
    </source>
</evidence>
<evidence type="ECO:0000313" key="8">
    <source>
        <dbReference type="EMBL" id="MPA45756.1"/>
    </source>
</evidence>
<accession>A0A5B6ZQG8</accession>
<evidence type="ECO:0000259" key="7">
    <source>
        <dbReference type="PROSITE" id="PS50290"/>
    </source>
</evidence>
<reference evidence="8" key="1">
    <citation type="submission" date="2019-08" db="EMBL/GenBank/DDBJ databases">
        <title>Reference gene set and small RNA set construction with multiple tissues from Davidia involucrata Baill.</title>
        <authorList>
            <person name="Yang H."/>
            <person name="Zhou C."/>
            <person name="Li G."/>
            <person name="Wang J."/>
            <person name="Gao P."/>
            <person name="Wang M."/>
            <person name="Wang R."/>
            <person name="Zhao Y."/>
        </authorList>
    </citation>
    <scope>NUCLEOTIDE SEQUENCE</scope>
    <source>
        <tissue evidence="8">Mixed with DoveR01_LX</tissue>
    </source>
</reference>
<dbReference type="InterPro" id="IPR000403">
    <property type="entry name" value="PI3/4_kinase_cat_dom"/>
</dbReference>
<dbReference type="EC" id="2.7.1.67" evidence="2"/>
<comment type="similarity">
    <text evidence="1">Belongs to the PI3/PI4-kinase family. Type II PI4K subfamily.</text>
</comment>
<dbReference type="AlphaFoldDB" id="A0A5B6ZQG8"/>
<proteinExistence type="inferred from homology"/>
<dbReference type="PROSITE" id="PS50290">
    <property type="entry name" value="PI3_4_KINASE_3"/>
    <property type="match status" value="1"/>
</dbReference>
<dbReference type="GO" id="GO:0005524">
    <property type="term" value="F:ATP binding"/>
    <property type="evidence" value="ECO:0007669"/>
    <property type="project" value="UniProtKB-KW"/>
</dbReference>
<dbReference type="PANTHER" id="PTHR45800:SF11">
    <property type="entry name" value="PHOSPHATIDYLINOSITOL 3-KINASE-RELATED PROTEIN KINASE"/>
    <property type="match status" value="1"/>
</dbReference>
<dbReference type="InterPro" id="IPR044571">
    <property type="entry name" value="P4KG1-8"/>
</dbReference>
<keyword evidence="4" id="KW-0547">Nucleotide-binding</keyword>
<gene>
    <name evidence="8" type="ORF">Din_015197</name>
</gene>
<keyword evidence="6" id="KW-0067">ATP-binding</keyword>
<keyword evidence="5" id="KW-0418">Kinase</keyword>
<dbReference type="PANTHER" id="PTHR45800">
    <property type="entry name" value="PHOSPHATIDYLINOSITOL 4-KINASE GAMMA"/>
    <property type="match status" value="1"/>
</dbReference>
<evidence type="ECO:0000256" key="6">
    <source>
        <dbReference type="ARBA" id="ARBA00022840"/>
    </source>
</evidence>
<dbReference type="CDD" id="cd17039">
    <property type="entry name" value="Ubl_ubiquitin_like"/>
    <property type="match status" value="1"/>
</dbReference>
<dbReference type="GO" id="GO:0004430">
    <property type="term" value="F:1-phosphatidylinositol 4-kinase activity"/>
    <property type="evidence" value="ECO:0007669"/>
    <property type="project" value="UniProtKB-EC"/>
</dbReference>
<dbReference type="InterPro" id="IPR029071">
    <property type="entry name" value="Ubiquitin-like_domsf"/>
</dbReference>
<name>A0A5B6ZQG8_DAVIN</name>
<sequence length="640" mass="71233">MSPNLDSPVQTQMAVAVFKSPLSGEYHGNKRMEGKPAGWRRVFVQTETGCVLGMELDRSDNAHTVKRRLQLALNVPTEESSLTFGDMVLKNDLSAIQNDSPLLLTRNLLHRSSSTPCLSPTGREIQQRDQSGPIEILGHPDSFNRTRLLVNEIVKAMKIGVDPIPVHSGLGGAYYFRDNRGESVAIVKPTDEEPFAPNNPKGFVGKALGQPGLKPSVRVGETGFREVAAYLLDYGHFANVPPTALVKITHSIFNVNDGVNGNKPHNKKLVSKIASFQQFIPHDFDASDHGTSSFPVAAVHRIGILDIRIFNTDRHAGNLLVRKLDGVGRFGQVELIPIDHGLCLPESLEDPYFEWIHWPQASIPFSEDELAYIENLDPIGDSEMLRRELPMIREACLRVLVLCTIFLKEAAAYGLCLAEIGEMMSREFRSGEEEPSELEVVCLEARRLIEEREELSPKAEAGDEEFLFDIDCEESEFDYTLKMASDDFMIRAPFHFGFGSCNGRFSLSKLEETMEEEDDSEGEGEKGFVCLPAPEKIPSVSKLSMSLKNIGLGEKNQNHQKFSGAKRENGCLASSSSGHRSANEQLPASVSFVKLAGMNKEEWALFLEKFQELLYPAFDKRKSVTLGQRQRQRLGTSCQF</sequence>
<dbReference type="Pfam" id="PF00454">
    <property type="entry name" value="PI3_PI4_kinase"/>
    <property type="match status" value="1"/>
</dbReference>
<dbReference type="SUPFAM" id="SSF54236">
    <property type="entry name" value="Ubiquitin-like"/>
    <property type="match status" value="1"/>
</dbReference>
<evidence type="ECO:0000256" key="1">
    <source>
        <dbReference type="ARBA" id="ARBA00008941"/>
    </source>
</evidence>
<dbReference type="EMBL" id="GHES01015197">
    <property type="protein sequence ID" value="MPA45756.1"/>
    <property type="molecule type" value="Transcribed_RNA"/>
</dbReference>
<evidence type="ECO:0000256" key="3">
    <source>
        <dbReference type="ARBA" id="ARBA00022679"/>
    </source>
</evidence>
<protein>
    <recommendedName>
        <fullName evidence="2">1-phosphatidylinositol 4-kinase</fullName>
        <ecNumber evidence="2">2.7.1.67</ecNumber>
    </recommendedName>
</protein>